<gene>
    <name evidence="3" type="ORF">ACFYTF_18055</name>
</gene>
<evidence type="ECO:0008006" key="5">
    <source>
        <dbReference type="Google" id="ProtNLM"/>
    </source>
</evidence>
<accession>A0ABW6PQP5</accession>
<proteinExistence type="predicted"/>
<sequence length="94" mass="9652">MTVHRSLVLGAGAALALLTGCGAGSPPPAPSATASAAPVTSTPEPDQARSLRIHQQLIDLGCDTNSCIQVYFGCLDGYITGDACEFFRTHPPVP</sequence>
<protein>
    <recommendedName>
        <fullName evidence="5">Lipoprotein</fullName>
    </recommendedName>
</protein>
<evidence type="ECO:0000256" key="1">
    <source>
        <dbReference type="SAM" id="MobiDB-lite"/>
    </source>
</evidence>
<evidence type="ECO:0000313" key="3">
    <source>
        <dbReference type="EMBL" id="MFF0544735.1"/>
    </source>
</evidence>
<dbReference type="RefSeq" id="WP_387701240.1">
    <property type="nucleotide sequence ID" value="NZ_JBIAMX010000010.1"/>
</dbReference>
<feature type="signal peptide" evidence="2">
    <location>
        <begin position="1"/>
        <end position="16"/>
    </location>
</feature>
<evidence type="ECO:0000313" key="4">
    <source>
        <dbReference type="Proteomes" id="UP001601444"/>
    </source>
</evidence>
<dbReference type="Proteomes" id="UP001601444">
    <property type="component" value="Unassembled WGS sequence"/>
</dbReference>
<dbReference type="PROSITE" id="PS51257">
    <property type="entry name" value="PROKAR_LIPOPROTEIN"/>
    <property type="match status" value="1"/>
</dbReference>
<comment type="caution">
    <text evidence="3">The sequence shown here is derived from an EMBL/GenBank/DDBJ whole genome shotgun (WGS) entry which is preliminary data.</text>
</comment>
<keyword evidence="4" id="KW-1185">Reference proteome</keyword>
<organism evidence="3 4">
    <name type="scientific">Nocardia thailandica</name>
    <dbReference type="NCBI Taxonomy" id="257275"/>
    <lineage>
        <taxon>Bacteria</taxon>
        <taxon>Bacillati</taxon>
        <taxon>Actinomycetota</taxon>
        <taxon>Actinomycetes</taxon>
        <taxon>Mycobacteriales</taxon>
        <taxon>Nocardiaceae</taxon>
        <taxon>Nocardia</taxon>
    </lineage>
</organism>
<feature type="compositionally biased region" description="Low complexity" evidence="1">
    <location>
        <begin position="31"/>
        <end position="43"/>
    </location>
</feature>
<dbReference type="EMBL" id="JBIAMX010000010">
    <property type="protein sequence ID" value="MFF0544735.1"/>
    <property type="molecule type" value="Genomic_DNA"/>
</dbReference>
<evidence type="ECO:0000256" key="2">
    <source>
        <dbReference type="SAM" id="SignalP"/>
    </source>
</evidence>
<keyword evidence="2" id="KW-0732">Signal</keyword>
<name>A0ABW6PQP5_9NOCA</name>
<reference evidence="3 4" key="1">
    <citation type="submission" date="2024-10" db="EMBL/GenBank/DDBJ databases">
        <title>The Natural Products Discovery Center: Release of the First 8490 Sequenced Strains for Exploring Actinobacteria Biosynthetic Diversity.</title>
        <authorList>
            <person name="Kalkreuter E."/>
            <person name="Kautsar S.A."/>
            <person name="Yang D."/>
            <person name="Bader C.D."/>
            <person name="Teijaro C.N."/>
            <person name="Fluegel L."/>
            <person name="Davis C.M."/>
            <person name="Simpson J.R."/>
            <person name="Lauterbach L."/>
            <person name="Steele A.D."/>
            <person name="Gui C."/>
            <person name="Meng S."/>
            <person name="Li G."/>
            <person name="Viehrig K."/>
            <person name="Ye F."/>
            <person name="Su P."/>
            <person name="Kiefer A.F."/>
            <person name="Nichols A."/>
            <person name="Cepeda A.J."/>
            <person name="Yan W."/>
            <person name="Fan B."/>
            <person name="Jiang Y."/>
            <person name="Adhikari A."/>
            <person name="Zheng C.-J."/>
            <person name="Schuster L."/>
            <person name="Cowan T.M."/>
            <person name="Smanski M.J."/>
            <person name="Chevrette M.G."/>
            <person name="De Carvalho L.P.S."/>
            <person name="Shen B."/>
        </authorList>
    </citation>
    <scope>NUCLEOTIDE SEQUENCE [LARGE SCALE GENOMIC DNA]</scope>
    <source>
        <strain evidence="3 4">NPDC004045</strain>
    </source>
</reference>
<feature type="region of interest" description="Disordered" evidence="1">
    <location>
        <begin position="24"/>
        <end position="48"/>
    </location>
</feature>
<feature type="chain" id="PRO_5045694876" description="Lipoprotein" evidence="2">
    <location>
        <begin position="17"/>
        <end position="94"/>
    </location>
</feature>